<dbReference type="InterPro" id="IPR020051">
    <property type="entry name" value="SagB-type_dehydrogenase"/>
</dbReference>
<dbReference type="RefSeq" id="WP_114101579.1">
    <property type="nucleotide sequence ID" value="NZ_JARSBO010000002.1"/>
</dbReference>
<comment type="caution">
    <text evidence="2">The sequence shown here is derived from an EMBL/GenBank/DDBJ whole genome shotgun (WGS) entry which is preliminary data.</text>
</comment>
<dbReference type="EMBL" id="JARSBO010000002">
    <property type="protein sequence ID" value="MDG4717982.1"/>
    <property type="molecule type" value="Genomic_DNA"/>
</dbReference>
<dbReference type="PANTHER" id="PTHR43745:SF2">
    <property type="entry name" value="NITROREDUCTASE MJ1384-RELATED"/>
    <property type="match status" value="1"/>
</dbReference>
<evidence type="ECO:0000259" key="1">
    <source>
        <dbReference type="Pfam" id="PF00881"/>
    </source>
</evidence>
<accession>A0ABT6G7F2</accession>
<protein>
    <submittedName>
        <fullName evidence="2">SagB family peptide dehydrogenase</fullName>
    </submittedName>
</protein>
<dbReference type="Proteomes" id="UP001529180">
    <property type="component" value="Unassembled WGS sequence"/>
</dbReference>
<evidence type="ECO:0000313" key="3">
    <source>
        <dbReference type="Proteomes" id="UP001529180"/>
    </source>
</evidence>
<dbReference type="InterPro" id="IPR000415">
    <property type="entry name" value="Nitroreductase-like"/>
</dbReference>
<dbReference type="PANTHER" id="PTHR43745">
    <property type="entry name" value="NITROREDUCTASE MJ1384-RELATED"/>
    <property type="match status" value="1"/>
</dbReference>
<dbReference type="Pfam" id="PF00881">
    <property type="entry name" value="Nitroreductase"/>
    <property type="match status" value="1"/>
</dbReference>
<feature type="domain" description="Nitroreductase" evidence="1">
    <location>
        <begin position="306"/>
        <end position="480"/>
    </location>
</feature>
<dbReference type="NCBIfam" id="TIGR03605">
    <property type="entry name" value="antibiot_sagB"/>
    <property type="match status" value="1"/>
</dbReference>
<dbReference type="Gene3D" id="3.40.109.10">
    <property type="entry name" value="NADH Oxidase"/>
    <property type="match status" value="1"/>
</dbReference>
<dbReference type="InterPro" id="IPR052544">
    <property type="entry name" value="Bacteriocin_Proc_Enz"/>
</dbReference>
<dbReference type="InterPro" id="IPR029479">
    <property type="entry name" value="Nitroreductase"/>
</dbReference>
<organism evidence="2 3">
    <name type="scientific">Thalassospira aquimaris</name>
    <dbReference type="NCBI Taxonomy" id="3037796"/>
    <lineage>
        <taxon>Bacteria</taxon>
        <taxon>Pseudomonadati</taxon>
        <taxon>Pseudomonadota</taxon>
        <taxon>Alphaproteobacteria</taxon>
        <taxon>Rhodospirillales</taxon>
        <taxon>Thalassospiraceae</taxon>
        <taxon>Thalassospira</taxon>
    </lineage>
</organism>
<dbReference type="SUPFAM" id="SSF55469">
    <property type="entry name" value="FMN-dependent nitroreductase-like"/>
    <property type="match status" value="1"/>
</dbReference>
<dbReference type="CDD" id="cd02142">
    <property type="entry name" value="McbC_SagB-like_oxidoreductase"/>
    <property type="match status" value="1"/>
</dbReference>
<keyword evidence="3" id="KW-1185">Reference proteome</keyword>
<gene>
    <name evidence="2" type="ORF">P7680_03180</name>
</gene>
<reference evidence="2 3" key="1">
    <citation type="submission" date="2023-03" db="EMBL/GenBank/DDBJ databases">
        <title>Strain FZY0004 represents a novel species in the genus Thalassospira isolated from seawater.</title>
        <authorList>
            <person name="Fu Z.-Y."/>
        </authorList>
    </citation>
    <scope>NUCLEOTIDE SEQUENCE [LARGE SCALE GENOMIC DNA]</scope>
    <source>
        <strain evidence="2 3">FZY0004</strain>
    </source>
</reference>
<evidence type="ECO:0000313" key="2">
    <source>
        <dbReference type="EMBL" id="MDG4717982.1"/>
    </source>
</evidence>
<proteinExistence type="predicted"/>
<name>A0ABT6G7F2_9PROT</name>
<sequence>MTMIASTGSEFFASSDPYLGVGLAPHVRAVTFDDTSGRMVLKTAFGDEPTLYDHATGWSDPRFVDLVSAWVGNHGVVVTTLCEQVGEICPELKAEEVRQKADQLLHELAKVQALQWWYCPDKSADVPLCHIESGSRLYYTPLVIGAVPDGAEISRFAFVQRENGKTVLENCEIGVRLVLGPDGGGLLPYIFDGPHHGSDRNPSDEEKLVYPGFWHFLWRFGFLQSRSLDSFERQSWEFHERLFHARSRSFLGQRTIGATYQFKDKVPSPPAIKAPMSADKIALPRPDDYSSDAVPGHQSLYEVMDARKSIREPGARPLTLDGLGGFLWRTVATRKHIKGVELQDLLERPVPAGGAIHEIEIYLVINRCDGLKPGIYHYQGVEHALYALPAREQVRKAILGVACNATGLGSKLPDSLIVMASRMPRLGWKYQNLCYRLSLLNAGVMMEAFYLVATEMGLSPCATGSGDSALFALATGLGVEHETAIGEFILNGPPIKKSYH</sequence>